<evidence type="ECO:0000256" key="2">
    <source>
        <dbReference type="ARBA" id="ARBA00022745"/>
    </source>
</evidence>
<dbReference type="Pfam" id="PF00847">
    <property type="entry name" value="AP2"/>
    <property type="match status" value="1"/>
</dbReference>
<comment type="caution">
    <text evidence="8">The sequence shown here is derived from an EMBL/GenBank/DDBJ whole genome shotgun (WGS) entry which is preliminary data.</text>
</comment>
<dbReference type="InterPro" id="IPR036955">
    <property type="entry name" value="AP2/ERF_dom_sf"/>
</dbReference>
<accession>A0A6A4QI71</accession>
<reference evidence="9" key="1">
    <citation type="journal article" date="2020" name="Nat. Commun.">
        <title>Genome sequence of the cluster root forming white lupin.</title>
        <authorList>
            <person name="Hufnagel B."/>
            <person name="Marques A."/>
            <person name="Soriano A."/>
            <person name="Marques L."/>
            <person name="Divol F."/>
            <person name="Doumas P."/>
            <person name="Sallet E."/>
            <person name="Mancinotti D."/>
            <person name="Carrere S."/>
            <person name="Marande W."/>
            <person name="Arribat S."/>
            <person name="Keller J."/>
            <person name="Huneau C."/>
            <person name="Blein T."/>
            <person name="Aime D."/>
            <person name="Laguerre M."/>
            <person name="Taylor J."/>
            <person name="Schubert V."/>
            <person name="Nelson M."/>
            <person name="Geu-Flores F."/>
            <person name="Crespi M."/>
            <person name="Gallardo-Guerrero K."/>
            <person name="Delaux P.-M."/>
            <person name="Salse J."/>
            <person name="Berges H."/>
            <person name="Guyot R."/>
            <person name="Gouzy J."/>
            <person name="Peret B."/>
        </authorList>
    </citation>
    <scope>NUCLEOTIDE SEQUENCE [LARGE SCALE GENOMIC DNA]</scope>
    <source>
        <strain evidence="9">cv. Amiga</strain>
    </source>
</reference>
<organism evidence="8 9">
    <name type="scientific">Lupinus albus</name>
    <name type="common">White lupine</name>
    <name type="synonym">Lupinus termis</name>
    <dbReference type="NCBI Taxonomy" id="3870"/>
    <lineage>
        <taxon>Eukaryota</taxon>
        <taxon>Viridiplantae</taxon>
        <taxon>Streptophyta</taxon>
        <taxon>Embryophyta</taxon>
        <taxon>Tracheophyta</taxon>
        <taxon>Spermatophyta</taxon>
        <taxon>Magnoliopsida</taxon>
        <taxon>eudicotyledons</taxon>
        <taxon>Gunneridae</taxon>
        <taxon>Pentapetalae</taxon>
        <taxon>rosids</taxon>
        <taxon>fabids</taxon>
        <taxon>Fabales</taxon>
        <taxon>Fabaceae</taxon>
        <taxon>Papilionoideae</taxon>
        <taxon>50 kb inversion clade</taxon>
        <taxon>genistoids sensu lato</taxon>
        <taxon>core genistoids</taxon>
        <taxon>Genisteae</taxon>
        <taxon>Lupinus</taxon>
    </lineage>
</organism>
<evidence type="ECO:0000256" key="1">
    <source>
        <dbReference type="ARBA" id="ARBA00004123"/>
    </source>
</evidence>
<keyword evidence="6" id="KW-0539">Nucleus</keyword>
<dbReference type="GO" id="GO:0009873">
    <property type="term" value="P:ethylene-activated signaling pathway"/>
    <property type="evidence" value="ECO:0007669"/>
    <property type="project" value="UniProtKB-KW"/>
</dbReference>
<gene>
    <name evidence="8" type="ORF">Lalb_Chr05g0216551</name>
</gene>
<protein>
    <submittedName>
        <fullName evidence="8">Putative transcription factor AP2-EREBP family</fullName>
    </submittedName>
</protein>
<dbReference type="Proteomes" id="UP000447434">
    <property type="component" value="Chromosome 5"/>
</dbReference>
<dbReference type="InterPro" id="IPR001471">
    <property type="entry name" value="AP2/ERF_dom"/>
</dbReference>
<dbReference type="SMART" id="SM00380">
    <property type="entry name" value="AP2"/>
    <property type="match status" value="1"/>
</dbReference>
<keyword evidence="2" id="KW-0936">Ethylene signaling pathway</keyword>
<evidence type="ECO:0000256" key="6">
    <source>
        <dbReference type="ARBA" id="ARBA00023242"/>
    </source>
</evidence>
<dbReference type="PANTHER" id="PTHR31677">
    <property type="entry name" value="AP2 DOMAIN CLASS TRANSCRIPTION FACTOR"/>
    <property type="match status" value="1"/>
</dbReference>
<keyword evidence="9" id="KW-1185">Reference proteome</keyword>
<dbReference type="AlphaFoldDB" id="A0A6A4QI71"/>
<evidence type="ECO:0000256" key="5">
    <source>
        <dbReference type="ARBA" id="ARBA00023163"/>
    </source>
</evidence>
<dbReference type="GO" id="GO:0005634">
    <property type="term" value="C:nucleus"/>
    <property type="evidence" value="ECO:0007669"/>
    <property type="project" value="UniProtKB-SubCell"/>
</dbReference>
<dbReference type="OrthoDB" id="1902708at2759"/>
<dbReference type="Gene3D" id="3.30.730.10">
    <property type="entry name" value="AP2/ERF domain"/>
    <property type="match status" value="1"/>
</dbReference>
<proteinExistence type="predicted"/>
<keyword evidence="4" id="KW-0238">DNA-binding</keyword>
<dbReference type="GO" id="GO:0003700">
    <property type="term" value="F:DNA-binding transcription factor activity"/>
    <property type="evidence" value="ECO:0007669"/>
    <property type="project" value="InterPro"/>
</dbReference>
<comment type="subcellular location">
    <subcellularLocation>
        <location evidence="1">Nucleus</location>
    </subcellularLocation>
</comment>
<dbReference type="CDD" id="cd00018">
    <property type="entry name" value="AP2"/>
    <property type="match status" value="1"/>
</dbReference>
<keyword evidence="3" id="KW-0805">Transcription regulation</keyword>
<evidence type="ECO:0000256" key="3">
    <source>
        <dbReference type="ARBA" id="ARBA00023015"/>
    </source>
</evidence>
<dbReference type="EMBL" id="WOCE01000005">
    <property type="protein sequence ID" value="KAE9613352.1"/>
    <property type="molecule type" value="Genomic_DNA"/>
</dbReference>
<evidence type="ECO:0000256" key="7">
    <source>
        <dbReference type="SAM" id="MobiDB-lite"/>
    </source>
</evidence>
<evidence type="ECO:0000313" key="9">
    <source>
        <dbReference type="Proteomes" id="UP000447434"/>
    </source>
</evidence>
<evidence type="ECO:0000256" key="4">
    <source>
        <dbReference type="ARBA" id="ARBA00023125"/>
    </source>
</evidence>
<dbReference type="InterPro" id="IPR016177">
    <property type="entry name" value="DNA-bd_dom_sf"/>
</dbReference>
<name>A0A6A4QI71_LUPAL</name>
<dbReference type="PRINTS" id="PR00367">
    <property type="entry name" value="ETHRSPELEMNT"/>
</dbReference>
<keyword evidence="5" id="KW-0804">Transcription</keyword>
<evidence type="ECO:0000313" key="8">
    <source>
        <dbReference type="EMBL" id="KAE9613352.1"/>
    </source>
</evidence>
<dbReference type="SUPFAM" id="SSF54171">
    <property type="entry name" value="DNA-binding domain"/>
    <property type="match status" value="1"/>
</dbReference>
<feature type="compositionally biased region" description="Low complexity" evidence="7">
    <location>
        <begin position="46"/>
        <end position="56"/>
    </location>
</feature>
<dbReference type="FunFam" id="3.30.730.10:FF:000001">
    <property type="entry name" value="Ethylene-responsive transcription factor 2"/>
    <property type="match status" value="1"/>
</dbReference>
<sequence length="371" mass="41590">MEEALRVLNGMPPIAEPKLQDTIITTDHHRGKKPSASNKRALRENGSSAAASTGGAMRYRGVRRRPWGRYAAEIRDPQTKERRWLGTFDTAEEAACAYDCAARAMRGLKARTNFVYPTSPPSPATEFCHFNFPKYTHSQQQQHLNKISPYPASATLHHQDTSSSLNMLLFRDILNSSSAHHFHNYNCNDTSSSTPFVNCYANGSSVNANNITCGAVQNSYGYKTKIEADDENEDLEFYDSGLLEEIVHKFLPKSRAKKCETPQKILETNFCNPVCSDNVFLSSAPCYKEMKSELPRNNGLGGVASFDYHQGYPMKQFGTFDNEFNVNAVQAVPPIGNEQVMMNHAGYTSIMEDTLQYPDFLNVFAFRMQNA</sequence>
<feature type="region of interest" description="Disordered" evidence="7">
    <location>
        <begin position="27"/>
        <end position="56"/>
    </location>
</feature>
<dbReference type="GO" id="GO:0003677">
    <property type="term" value="F:DNA binding"/>
    <property type="evidence" value="ECO:0007669"/>
    <property type="project" value="UniProtKB-KW"/>
</dbReference>
<dbReference type="PROSITE" id="PS51032">
    <property type="entry name" value="AP2_ERF"/>
    <property type="match status" value="1"/>
</dbReference>
<dbReference type="PANTHER" id="PTHR31677:SF146">
    <property type="entry name" value="ETHYLENE-RESPONSIVE TRANSCRIPTION FACTOR ESR2"/>
    <property type="match status" value="1"/>
</dbReference>